<protein>
    <submittedName>
        <fullName evidence="1">Uncharacterized protein</fullName>
    </submittedName>
</protein>
<evidence type="ECO:0000313" key="1">
    <source>
        <dbReference type="EMBL" id="TFK20199.1"/>
    </source>
</evidence>
<evidence type="ECO:0000313" key="2">
    <source>
        <dbReference type="Proteomes" id="UP000307440"/>
    </source>
</evidence>
<sequence length="169" mass="18681">MVNARVNSGGLLSTMSRDAAMLIVSPERSTPATTTIASLTTLKRAGNQTPSSLGYFTLWEVEAGDRKAGYKHALAPAWPQLYVSEPCVNYCTILSSFPALTIYLSFSQVQNAGFKHVDALEMGQSPLYLMLLRKMHETFRLQARIENTLSTIFILMTRAVHEAHSCLSH</sequence>
<keyword evidence="2" id="KW-1185">Reference proteome</keyword>
<dbReference type="EMBL" id="ML210308">
    <property type="protein sequence ID" value="TFK20199.1"/>
    <property type="molecule type" value="Genomic_DNA"/>
</dbReference>
<dbReference type="AlphaFoldDB" id="A0A5C3KIW2"/>
<organism evidence="1 2">
    <name type="scientific">Coprinopsis marcescibilis</name>
    <name type="common">Agaric fungus</name>
    <name type="synonym">Psathyrella marcescibilis</name>
    <dbReference type="NCBI Taxonomy" id="230819"/>
    <lineage>
        <taxon>Eukaryota</taxon>
        <taxon>Fungi</taxon>
        <taxon>Dikarya</taxon>
        <taxon>Basidiomycota</taxon>
        <taxon>Agaricomycotina</taxon>
        <taxon>Agaricomycetes</taxon>
        <taxon>Agaricomycetidae</taxon>
        <taxon>Agaricales</taxon>
        <taxon>Agaricineae</taxon>
        <taxon>Psathyrellaceae</taxon>
        <taxon>Coprinopsis</taxon>
    </lineage>
</organism>
<reference evidence="1 2" key="1">
    <citation type="journal article" date="2019" name="Nat. Ecol. Evol.">
        <title>Megaphylogeny resolves global patterns of mushroom evolution.</title>
        <authorList>
            <person name="Varga T."/>
            <person name="Krizsan K."/>
            <person name="Foldi C."/>
            <person name="Dima B."/>
            <person name="Sanchez-Garcia M."/>
            <person name="Sanchez-Ramirez S."/>
            <person name="Szollosi G.J."/>
            <person name="Szarkandi J.G."/>
            <person name="Papp V."/>
            <person name="Albert L."/>
            <person name="Andreopoulos W."/>
            <person name="Angelini C."/>
            <person name="Antonin V."/>
            <person name="Barry K.W."/>
            <person name="Bougher N.L."/>
            <person name="Buchanan P."/>
            <person name="Buyck B."/>
            <person name="Bense V."/>
            <person name="Catcheside P."/>
            <person name="Chovatia M."/>
            <person name="Cooper J."/>
            <person name="Damon W."/>
            <person name="Desjardin D."/>
            <person name="Finy P."/>
            <person name="Geml J."/>
            <person name="Haridas S."/>
            <person name="Hughes K."/>
            <person name="Justo A."/>
            <person name="Karasinski D."/>
            <person name="Kautmanova I."/>
            <person name="Kiss B."/>
            <person name="Kocsube S."/>
            <person name="Kotiranta H."/>
            <person name="LaButti K.M."/>
            <person name="Lechner B.E."/>
            <person name="Liimatainen K."/>
            <person name="Lipzen A."/>
            <person name="Lukacs Z."/>
            <person name="Mihaltcheva S."/>
            <person name="Morgado L.N."/>
            <person name="Niskanen T."/>
            <person name="Noordeloos M.E."/>
            <person name="Ohm R.A."/>
            <person name="Ortiz-Santana B."/>
            <person name="Ovrebo C."/>
            <person name="Racz N."/>
            <person name="Riley R."/>
            <person name="Savchenko A."/>
            <person name="Shiryaev A."/>
            <person name="Soop K."/>
            <person name="Spirin V."/>
            <person name="Szebenyi C."/>
            <person name="Tomsovsky M."/>
            <person name="Tulloss R.E."/>
            <person name="Uehling J."/>
            <person name="Grigoriev I.V."/>
            <person name="Vagvolgyi C."/>
            <person name="Papp T."/>
            <person name="Martin F.M."/>
            <person name="Miettinen O."/>
            <person name="Hibbett D.S."/>
            <person name="Nagy L.G."/>
        </authorList>
    </citation>
    <scope>NUCLEOTIDE SEQUENCE [LARGE SCALE GENOMIC DNA]</scope>
    <source>
        <strain evidence="1 2">CBS 121175</strain>
    </source>
</reference>
<proteinExistence type="predicted"/>
<name>A0A5C3KIW2_COPMA</name>
<accession>A0A5C3KIW2</accession>
<gene>
    <name evidence="1" type="ORF">FA15DRAFT_138006</name>
</gene>
<dbReference type="Proteomes" id="UP000307440">
    <property type="component" value="Unassembled WGS sequence"/>
</dbReference>